<dbReference type="EMBL" id="AP026978">
    <property type="protein sequence ID" value="BDT99545.1"/>
    <property type="molecule type" value="Genomic_DNA"/>
</dbReference>
<evidence type="ECO:0000313" key="4">
    <source>
        <dbReference type="EMBL" id="BDT99545.1"/>
    </source>
</evidence>
<gene>
    <name evidence="4" type="ORF">IFM12276_25740</name>
</gene>
<reference evidence="4 5" key="1">
    <citation type="submission" date="2022-11" db="EMBL/GenBank/DDBJ databases">
        <title>Genome Sequencing of Nocardia sp. ON39_IFM12276 and assembly.</title>
        <authorList>
            <person name="Shimojima M."/>
            <person name="Toyokawa M."/>
            <person name="Uesaka K."/>
        </authorList>
    </citation>
    <scope>NUCLEOTIDE SEQUENCE [LARGE SCALE GENOMIC DNA]</scope>
    <source>
        <strain evidence="4 5">IFM 12276</strain>
    </source>
</reference>
<dbReference type="InterPro" id="IPR003658">
    <property type="entry name" value="Anti-sigma_ant"/>
</dbReference>
<dbReference type="PROSITE" id="PS50801">
    <property type="entry name" value="STAS"/>
    <property type="match status" value="1"/>
</dbReference>
<organism evidence="4 5">
    <name type="scientific">Nocardia sputorum</name>
    <dbReference type="NCBI Taxonomy" id="2984338"/>
    <lineage>
        <taxon>Bacteria</taxon>
        <taxon>Bacillati</taxon>
        <taxon>Actinomycetota</taxon>
        <taxon>Actinomycetes</taxon>
        <taxon>Mycobacteriales</taxon>
        <taxon>Nocardiaceae</taxon>
        <taxon>Nocardia</taxon>
    </lineage>
</organism>
<dbReference type="CDD" id="cd07043">
    <property type="entry name" value="STAS_anti-anti-sigma_factors"/>
    <property type="match status" value="1"/>
</dbReference>
<dbReference type="Gene3D" id="3.30.750.24">
    <property type="entry name" value="STAS domain"/>
    <property type="match status" value="1"/>
</dbReference>
<dbReference type="RefSeq" id="WP_281879697.1">
    <property type="nucleotide sequence ID" value="NZ_AP026976.1"/>
</dbReference>
<accession>A0ABN6U313</accession>
<evidence type="ECO:0000256" key="1">
    <source>
        <dbReference type="ARBA" id="ARBA00009013"/>
    </source>
</evidence>
<feature type="domain" description="STAS" evidence="3">
    <location>
        <begin position="22"/>
        <end position="133"/>
    </location>
</feature>
<comment type="similarity">
    <text evidence="1 2">Belongs to the anti-sigma-factor antagonist family.</text>
</comment>
<dbReference type="NCBIfam" id="TIGR00377">
    <property type="entry name" value="ant_ant_sig"/>
    <property type="match status" value="1"/>
</dbReference>
<evidence type="ECO:0000259" key="3">
    <source>
        <dbReference type="PROSITE" id="PS50801"/>
    </source>
</evidence>
<dbReference type="SUPFAM" id="SSF52091">
    <property type="entry name" value="SpoIIaa-like"/>
    <property type="match status" value="1"/>
</dbReference>
<dbReference type="PANTHER" id="PTHR33495">
    <property type="entry name" value="ANTI-SIGMA FACTOR ANTAGONIST TM_1081-RELATED-RELATED"/>
    <property type="match status" value="1"/>
</dbReference>
<name>A0ABN6U313_9NOCA</name>
<dbReference type="InterPro" id="IPR036513">
    <property type="entry name" value="STAS_dom_sf"/>
</dbReference>
<dbReference type="Pfam" id="PF01740">
    <property type="entry name" value="STAS"/>
    <property type="match status" value="1"/>
</dbReference>
<dbReference type="Proteomes" id="UP001317870">
    <property type="component" value="Chromosome"/>
</dbReference>
<keyword evidence="5" id="KW-1185">Reference proteome</keyword>
<dbReference type="PANTHER" id="PTHR33495:SF2">
    <property type="entry name" value="ANTI-SIGMA FACTOR ANTAGONIST TM_1081-RELATED"/>
    <property type="match status" value="1"/>
</dbReference>
<protein>
    <recommendedName>
        <fullName evidence="2">Anti-sigma factor antagonist</fullName>
    </recommendedName>
</protein>
<evidence type="ECO:0000313" key="5">
    <source>
        <dbReference type="Proteomes" id="UP001317870"/>
    </source>
</evidence>
<evidence type="ECO:0000256" key="2">
    <source>
        <dbReference type="RuleBase" id="RU003749"/>
    </source>
</evidence>
<dbReference type="InterPro" id="IPR002645">
    <property type="entry name" value="STAS_dom"/>
</dbReference>
<sequence length="145" mass="15414">MSTTSHDLSGLLQPTEDVPFGLRATVERRGAAAIVHAHGEVDAYTLPTWRKVLRDAATATAAPGLVVIDTSGLDFMACRSILALAEESEACRRRGVRLCVVGRRSTVTRVVDLLNLDALLPIYSSVDDALADAVPSGLSRQSEAV</sequence>
<proteinExistence type="inferred from homology"/>